<dbReference type="PIRSF" id="PIRSF000025">
    <property type="entry name" value="Cytc_Bsub_c550"/>
    <property type="match status" value="1"/>
</dbReference>
<keyword evidence="2 6" id="KW-0349">Heme</keyword>
<dbReference type="EMBL" id="JAFBER010000012">
    <property type="protein sequence ID" value="MBM7645784.1"/>
    <property type="molecule type" value="Genomic_DNA"/>
</dbReference>
<dbReference type="Pfam" id="PF13442">
    <property type="entry name" value="Cytochrome_CBB3"/>
    <property type="match status" value="1"/>
</dbReference>
<keyword evidence="10" id="KW-1185">Reference proteome</keyword>
<keyword evidence="4" id="KW-0249">Electron transport</keyword>
<keyword evidence="7" id="KW-0472">Membrane</keyword>
<dbReference type="Gene3D" id="1.10.760.10">
    <property type="entry name" value="Cytochrome c-like domain"/>
    <property type="match status" value="1"/>
</dbReference>
<proteinExistence type="predicted"/>
<dbReference type="Proteomes" id="UP000808914">
    <property type="component" value="Unassembled WGS sequence"/>
</dbReference>
<dbReference type="InterPro" id="IPR054780">
    <property type="entry name" value="Cytochro_C550_firm"/>
</dbReference>
<dbReference type="InterPro" id="IPR051811">
    <property type="entry name" value="Cytochrome_c550/c551-like"/>
</dbReference>
<dbReference type="InterPro" id="IPR036909">
    <property type="entry name" value="Cyt_c-like_dom_sf"/>
</dbReference>
<keyword evidence="7" id="KW-1133">Transmembrane helix</keyword>
<keyword evidence="1" id="KW-0813">Transport</keyword>
<evidence type="ECO:0000259" key="8">
    <source>
        <dbReference type="PROSITE" id="PS51007"/>
    </source>
</evidence>
<keyword evidence="3 6" id="KW-0479">Metal-binding</keyword>
<dbReference type="InterPro" id="IPR009056">
    <property type="entry name" value="Cyt_c-like_dom"/>
</dbReference>
<protein>
    <submittedName>
        <fullName evidence="9">Mono/diheme cytochrome c family protein</fullName>
    </submittedName>
</protein>
<dbReference type="NCBIfam" id="NF045773">
    <property type="entry name" value="cytochro_C550"/>
    <property type="match status" value="1"/>
</dbReference>
<feature type="domain" description="Cytochrome c" evidence="8">
    <location>
        <begin position="44"/>
        <end position="117"/>
    </location>
</feature>
<keyword evidence="7" id="KW-0812">Transmembrane</keyword>
<reference evidence="9 10" key="1">
    <citation type="submission" date="2021-01" db="EMBL/GenBank/DDBJ databases">
        <title>Genomic Encyclopedia of Type Strains, Phase IV (KMG-IV): sequencing the most valuable type-strain genomes for metagenomic binning, comparative biology and taxonomic classification.</title>
        <authorList>
            <person name="Goeker M."/>
        </authorList>
    </citation>
    <scope>NUCLEOTIDE SEQUENCE [LARGE SCALE GENOMIC DNA]</scope>
    <source>
        <strain evidence="9 10">DSM 28236</strain>
    </source>
</reference>
<dbReference type="InterPro" id="IPR012218">
    <property type="entry name" value="Cyt_c_BACSU-c550-type"/>
</dbReference>
<comment type="caution">
    <text evidence="9">The sequence shown here is derived from an EMBL/GenBank/DDBJ whole genome shotgun (WGS) entry which is preliminary data.</text>
</comment>
<evidence type="ECO:0000256" key="2">
    <source>
        <dbReference type="ARBA" id="ARBA00022617"/>
    </source>
</evidence>
<evidence type="ECO:0000313" key="9">
    <source>
        <dbReference type="EMBL" id="MBM7645784.1"/>
    </source>
</evidence>
<dbReference type="PANTHER" id="PTHR37823:SF2">
    <property type="entry name" value="CYTOCHROME C-550"/>
    <property type="match status" value="1"/>
</dbReference>
<evidence type="ECO:0000256" key="1">
    <source>
        <dbReference type="ARBA" id="ARBA00022448"/>
    </source>
</evidence>
<dbReference type="PROSITE" id="PS51007">
    <property type="entry name" value="CYTC"/>
    <property type="match status" value="1"/>
</dbReference>
<dbReference type="SUPFAM" id="SSF46626">
    <property type="entry name" value="Cytochrome c"/>
    <property type="match status" value="1"/>
</dbReference>
<feature type="transmembrane region" description="Helical" evidence="7">
    <location>
        <begin position="6"/>
        <end position="26"/>
    </location>
</feature>
<evidence type="ECO:0000256" key="4">
    <source>
        <dbReference type="ARBA" id="ARBA00022982"/>
    </source>
</evidence>
<dbReference type="RefSeq" id="WP_205003707.1">
    <property type="nucleotide sequence ID" value="NZ_JAFBER010000012.1"/>
</dbReference>
<name>A0ABS2Q246_9BACL</name>
<evidence type="ECO:0000256" key="7">
    <source>
        <dbReference type="SAM" id="Phobius"/>
    </source>
</evidence>
<sequence>MKRNPLVPFGIIAVLGIIFVIVLSVWGGNIVQDRQAAKAGKTSTANVKPEAIFKQNCASCHGQNLEGGAGPNLQHIGSKISKDRILKQIKNGGGGMPANVIQGDEAQKVADWLSKKK</sequence>
<evidence type="ECO:0000256" key="6">
    <source>
        <dbReference type="PROSITE-ProRule" id="PRU00433"/>
    </source>
</evidence>
<evidence type="ECO:0000313" key="10">
    <source>
        <dbReference type="Proteomes" id="UP000808914"/>
    </source>
</evidence>
<gene>
    <name evidence="9" type="ORF">JOD45_002003</name>
</gene>
<evidence type="ECO:0000256" key="5">
    <source>
        <dbReference type="ARBA" id="ARBA00023004"/>
    </source>
</evidence>
<keyword evidence="5 6" id="KW-0408">Iron</keyword>
<evidence type="ECO:0000256" key="3">
    <source>
        <dbReference type="ARBA" id="ARBA00022723"/>
    </source>
</evidence>
<organism evidence="9 10">
    <name type="scientific">Scopulibacillus daqui</name>
    <dbReference type="NCBI Taxonomy" id="1469162"/>
    <lineage>
        <taxon>Bacteria</taxon>
        <taxon>Bacillati</taxon>
        <taxon>Bacillota</taxon>
        <taxon>Bacilli</taxon>
        <taxon>Bacillales</taxon>
        <taxon>Sporolactobacillaceae</taxon>
        <taxon>Scopulibacillus</taxon>
    </lineage>
</organism>
<accession>A0ABS2Q246</accession>
<dbReference type="PANTHER" id="PTHR37823">
    <property type="entry name" value="CYTOCHROME C-553-LIKE"/>
    <property type="match status" value="1"/>
</dbReference>